<protein>
    <recommendedName>
        <fullName evidence="4">Ionotropic glutamate receptor C-terminal domain-containing protein</fullName>
    </recommendedName>
</protein>
<evidence type="ECO:0000256" key="1">
    <source>
        <dbReference type="SAM" id="Phobius"/>
    </source>
</evidence>
<keyword evidence="1" id="KW-1133">Transmembrane helix</keyword>
<evidence type="ECO:0008006" key="4">
    <source>
        <dbReference type="Google" id="ProtNLM"/>
    </source>
</evidence>
<evidence type="ECO:0000313" key="3">
    <source>
        <dbReference type="Proteomes" id="UP001642540"/>
    </source>
</evidence>
<evidence type="ECO:0000313" key="2">
    <source>
        <dbReference type="EMBL" id="CAL8127817.1"/>
    </source>
</evidence>
<keyword evidence="1" id="KW-0472">Membrane</keyword>
<keyword evidence="1" id="KW-0812">Transmembrane</keyword>
<proteinExistence type="predicted"/>
<feature type="transmembrane region" description="Helical" evidence="1">
    <location>
        <begin position="533"/>
        <end position="553"/>
    </location>
</feature>
<sequence>MENIVQTASWLQTQNLLITHYRYSTIEFLWEENTTVAASTWERCIILQCILLSFTSFWVERNLLELPIKNYQSILDKLVWINLRRHNAIAVTPQKFSSHNLLLISDTTFPSKGGRNRELQTEISTREVLRRSIPMVVPNTIVFENQSPIEYAKYNDSAFFVEQATTSTILIFARENSVSIGSFFNGILEHKFDQEQLSRVFITSFTTIPTASVSSFNNLIRFWEKLHTSFQFGGSETIANAGFCGLSLRLSVEDALKIEFPAQVFPFGHEEIDFKFQVLFPKVNLFDANLSAFLTPMTVDVWFCTFLTIFTISVWLVWLEGGLLRKVLYWQYTVLLEQDAGYGFRKGGFWAKTIVIGWMLSAILLRNFYNSSLYSMIAAEREPNDYPHTLQELLDDKDFEFLVPSGYRVYDAFLYLMSNIQDAKDTRQIPNFQLYLAKLYASIAQKACIFNGDNIEALQCISIGRFVQSGLHERSLEHLKKLTTLENWQSINSRDSFADMSTGSLFSYLFMIERKKVLDDEEKPTKLSAFRGTIILTGIMLYVALFILIFEIMKPTIYRI</sequence>
<reference evidence="2 3" key="1">
    <citation type="submission" date="2024-08" db="EMBL/GenBank/DDBJ databases">
        <authorList>
            <person name="Cucini C."/>
            <person name="Frati F."/>
        </authorList>
    </citation>
    <scope>NUCLEOTIDE SEQUENCE [LARGE SCALE GENOMIC DNA]</scope>
</reference>
<name>A0ABP1RGS0_9HEXA</name>
<comment type="caution">
    <text evidence="2">The sequence shown here is derived from an EMBL/GenBank/DDBJ whole genome shotgun (WGS) entry which is preliminary data.</text>
</comment>
<dbReference type="EMBL" id="CAXLJM020000072">
    <property type="protein sequence ID" value="CAL8127817.1"/>
    <property type="molecule type" value="Genomic_DNA"/>
</dbReference>
<gene>
    <name evidence="2" type="ORF">ODALV1_LOCUS21978</name>
</gene>
<accession>A0ABP1RGS0</accession>
<organism evidence="2 3">
    <name type="scientific">Orchesella dallaii</name>
    <dbReference type="NCBI Taxonomy" id="48710"/>
    <lineage>
        <taxon>Eukaryota</taxon>
        <taxon>Metazoa</taxon>
        <taxon>Ecdysozoa</taxon>
        <taxon>Arthropoda</taxon>
        <taxon>Hexapoda</taxon>
        <taxon>Collembola</taxon>
        <taxon>Entomobryomorpha</taxon>
        <taxon>Entomobryoidea</taxon>
        <taxon>Orchesellidae</taxon>
        <taxon>Orchesellinae</taxon>
        <taxon>Orchesella</taxon>
    </lineage>
</organism>
<dbReference type="Proteomes" id="UP001642540">
    <property type="component" value="Unassembled WGS sequence"/>
</dbReference>
<keyword evidence="3" id="KW-1185">Reference proteome</keyword>
<feature type="transmembrane region" description="Helical" evidence="1">
    <location>
        <begin position="299"/>
        <end position="318"/>
    </location>
</feature>
<feature type="transmembrane region" description="Helical" evidence="1">
    <location>
        <begin position="349"/>
        <end position="369"/>
    </location>
</feature>